<reference evidence="8" key="1">
    <citation type="submission" date="2022-08" db="UniProtKB">
        <authorList>
            <consortium name="EnsemblMetazoa"/>
        </authorList>
    </citation>
    <scope>IDENTIFICATION</scope>
    <source>
        <strain evidence="8">05x7-T-G4-1.051#20</strain>
    </source>
</reference>
<keyword evidence="9" id="KW-1185">Reference proteome</keyword>
<dbReference type="Gene3D" id="1.10.1170.10">
    <property type="entry name" value="Inhibitor Of Apoptosis Protein (2mihbC-IAP-1), Chain A"/>
    <property type="match status" value="1"/>
</dbReference>
<evidence type="ECO:0000259" key="7">
    <source>
        <dbReference type="PROSITE" id="PS50089"/>
    </source>
</evidence>
<dbReference type="PANTHER" id="PTHR10044">
    <property type="entry name" value="INHIBITOR OF APOPTOSIS"/>
    <property type="match status" value="1"/>
</dbReference>
<dbReference type="Pfam" id="PF13920">
    <property type="entry name" value="zf-C3HC4_3"/>
    <property type="match status" value="1"/>
</dbReference>
<comment type="similarity">
    <text evidence="1">Belongs to the IAP family.</text>
</comment>
<sequence>EKFDSLNDALAPAMSLEDTRSLMEENRKLRDLRMCKICMEKDASIAMLPCGHLCCCADCAPAMRKCPICRQFVKGTVRTWLA</sequence>
<dbReference type="GO" id="GO:0043027">
    <property type="term" value="F:cysteine-type endopeptidase inhibitor activity involved in apoptotic process"/>
    <property type="evidence" value="ECO:0007669"/>
    <property type="project" value="TreeGrafter"/>
</dbReference>
<dbReference type="Proteomes" id="UP000005408">
    <property type="component" value="Unassembled WGS sequence"/>
</dbReference>
<organism evidence="8 9">
    <name type="scientific">Magallana gigas</name>
    <name type="common">Pacific oyster</name>
    <name type="synonym">Crassostrea gigas</name>
    <dbReference type="NCBI Taxonomy" id="29159"/>
    <lineage>
        <taxon>Eukaryota</taxon>
        <taxon>Metazoa</taxon>
        <taxon>Spiralia</taxon>
        <taxon>Lophotrochozoa</taxon>
        <taxon>Mollusca</taxon>
        <taxon>Bivalvia</taxon>
        <taxon>Autobranchia</taxon>
        <taxon>Pteriomorphia</taxon>
        <taxon>Ostreida</taxon>
        <taxon>Ostreoidea</taxon>
        <taxon>Ostreidae</taxon>
        <taxon>Magallana</taxon>
    </lineage>
</organism>
<dbReference type="GO" id="GO:0043066">
    <property type="term" value="P:negative regulation of apoptotic process"/>
    <property type="evidence" value="ECO:0007669"/>
    <property type="project" value="TreeGrafter"/>
</dbReference>
<dbReference type="FunFam" id="1.10.1170.10:FF:000002">
    <property type="entry name" value="Baculoviral IAP repeat containing 7"/>
    <property type="match status" value="1"/>
</dbReference>
<dbReference type="GO" id="GO:0031398">
    <property type="term" value="P:positive regulation of protein ubiquitination"/>
    <property type="evidence" value="ECO:0007669"/>
    <property type="project" value="TreeGrafter"/>
</dbReference>
<protein>
    <recommendedName>
        <fullName evidence="7">RING-type domain-containing protein</fullName>
    </recommendedName>
</protein>
<dbReference type="FunFam" id="3.30.40.10:FF:000184">
    <property type="entry name" value="Baculoviral IAP repeat containing 2"/>
    <property type="match status" value="1"/>
</dbReference>
<dbReference type="GO" id="GO:0051726">
    <property type="term" value="P:regulation of cell cycle"/>
    <property type="evidence" value="ECO:0007669"/>
    <property type="project" value="TreeGrafter"/>
</dbReference>
<accession>A0A8W8JIX3</accession>
<dbReference type="AlphaFoldDB" id="A0A8W8JIX3"/>
<dbReference type="PROSITE" id="PS50089">
    <property type="entry name" value="ZF_RING_2"/>
    <property type="match status" value="1"/>
</dbReference>
<dbReference type="GO" id="GO:0061630">
    <property type="term" value="F:ubiquitin protein ligase activity"/>
    <property type="evidence" value="ECO:0007669"/>
    <property type="project" value="TreeGrafter"/>
</dbReference>
<dbReference type="GO" id="GO:0008270">
    <property type="term" value="F:zinc ion binding"/>
    <property type="evidence" value="ECO:0007669"/>
    <property type="project" value="UniProtKB-KW"/>
</dbReference>
<keyword evidence="4 6" id="KW-0863">Zinc-finger</keyword>
<dbReference type="InterPro" id="IPR011029">
    <property type="entry name" value="DEATH-like_dom_sf"/>
</dbReference>
<name>A0A8W8JIX3_MAGGI</name>
<dbReference type="EnsemblMetazoa" id="G19424.4">
    <property type="protein sequence ID" value="G19424.4:cds"/>
    <property type="gene ID" value="G19424"/>
</dbReference>
<proteinExistence type="inferred from homology"/>
<evidence type="ECO:0000313" key="9">
    <source>
        <dbReference type="Proteomes" id="UP000005408"/>
    </source>
</evidence>
<evidence type="ECO:0000256" key="2">
    <source>
        <dbReference type="ARBA" id="ARBA00022703"/>
    </source>
</evidence>
<evidence type="ECO:0000313" key="8">
    <source>
        <dbReference type="EnsemblMetazoa" id="G19424.4:cds"/>
    </source>
</evidence>
<evidence type="ECO:0000256" key="5">
    <source>
        <dbReference type="ARBA" id="ARBA00022833"/>
    </source>
</evidence>
<keyword evidence="5" id="KW-0862">Zinc</keyword>
<dbReference type="GO" id="GO:0005634">
    <property type="term" value="C:nucleus"/>
    <property type="evidence" value="ECO:0007669"/>
    <property type="project" value="TreeGrafter"/>
</dbReference>
<keyword evidence="3" id="KW-0479">Metal-binding</keyword>
<evidence type="ECO:0000256" key="4">
    <source>
        <dbReference type="ARBA" id="ARBA00022771"/>
    </source>
</evidence>
<evidence type="ECO:0000256" key="6">
    <source>
        <dbReference type="PROSITE-ProRule" id="PRU00175"/>
    </source>
</evidence>
<keyword evidence="2" id="KW-0053">Apoptosis</keyword>
<dbReference type="SMART" id="SM00184">
    <property type="entry name" value="RING"/>
    <property type="match status" value="1"/>
</dbReference>
<dbReference type="GO" id="GO:0005737">
    <property type="term" value="C:cytoplasm"/>
    <property type="evidence" value="ECO:0007669"/>
    <property type="project" value="TreeGrafter"/>
</dbReference>
<dbReference type="InterPro" id="IPR050784">
    <property type="entry name" value="IAP"/>
</dbReference>
<dbReference type="InterPro" id="IPR001841">
    <property type="entry name" value="Znf_RING"/>
</dbReference>
<evidence type="ECO:0000256" key="3">
    <source>
        <dbReference type="ARBA" id="ARBA00022723"/>
    </source>
</evidence>
<dbReference type="PANTHER" id="PTHR10044:SF139">
    <property type="entry name" value="DEATH-ASSOCIATED INHIBITOR OF APOPTOSIS 2"/>
    <property type="match status" value="1"/>
</dbReference>
<feature type="domain" description="RING-type" evidence="7">
    <location>
        <begin position="35"/>
        <end position="70"/>
    </location>
</feature>
<dbReference type="SUPFAM" id="SSF57850">
    <property type="entry name" value="RING/U-box"/>
    <property type="match status" value="1"/>
</dbReference>
<dbReference type="GO" id="GO:0006915">
    <property type="term" value="P:apoptotic process"/>
    <property type="evidence" value="ECO:0007669"/>
    <property type="project" value="UniProtKB-KW"/>
</dbReference>
<dbReference type="Gene3D" id="1.10.533.10">
    <property type="entry name" value="Death Domain, Fas"/>
    <property type="match status" value="1"/>
</dbReference>
<evidence type="ECO:0000256" key="1">
    <source>
        <dbReference type="ARBA" id="ARBA00006672"/>
    </source>
</evidence>